<dbReference type="GO" id="GO:0006633">
    <property type="term" value="P:fatty acid biosynthetic process"/>
    <property type="evidence" value="ECO:0007669"/>
    <property type="project" value="InterPro"/>
</dbReference>
<dbReference type="Gene3D" id="3.40.718.10">
    <property type="entry name" value="Isopropylmalate Dehydrogenase"/>
    <property type="match status" value="1"/>
</dbReference>
<gene>
    <name evidence="1" type="ORF">DEF21_22310</name>
    <name evidence="2" type="ORF">DHR80_19305</name>
</gene>
<dbReference type="SUPFAM" id="SSF53659">
    <property type="entry name" value="Isocitrate/Isopropylmalate dehydrogenase-like"/>
    <property type="match status" value="1"/>
</dbReference>
<evidence type="ECO:0000313" key="3">
    <source>
        <dbReference type="Proteomes" id="UP000264179"/>
    </source>
</evidence>
<dbReference type="AlphaFoldDB" id="A0A358HZL8"/>
<reference evidence="3 4" key="1">
    <citation type="journal article" date="2018" name="Nat. Biotechnol.">
        <title>A standardized bacterial taxonomy based on genome phylogeny substantially revises the tree of life.</title>
        <authorList>
            <person name="Parks D.H."/>
            <person name="Chuvochina M."/>
            <person name="Waite D.W."/>
            <person name="Rinke C."/>
            <person name="Skarshewski A."/>
            <person name="Chaumeil P.A."/>
            <person name="Hugenholtz P."/>
        </authorList>
    </citation>
    <scope>NUCLEOTIDE SEQUENCE [LARGE SCALE GENOMIC DNA]</scope>
    <source>
        <strain evidence="1">UBA8707</strain>
        <strain evidence="2">UBA9881</strain>
    </source>
</reference>
<dbReference type="EMBL" id="DPOP01000148">
    <property type="protein sequence ID" value="HCW69306.1"/>
    <property type="molecule type" value="Genomic_DNA"/>
</dbReference>
<dbReference type="Pfam" id="PF02504">
    <property type="entry name" value="FA_synthesis"/>
    <property type="match status" value="1"/>
</dbReference>
<protein>
    <submittedName>
        <fullName evidence="1">Phosphate acyltransferase</fullName>
    </submittedName>
</protein>
<dbReference type="Proteomes" id="UP000264753">
    <property type="component" value="Unassembled WGS sequence"/>
</dbReference>
<comment type="caution">
    <text evidence="1">The sequence shown here is derived from an EMBL/GenBank/DDBJ whole genome shotgun (WGS) entry which is preliminary data.</text>
</comment>
<evidence type="ECO:0000313" key="4">
    <source>
        <dbReference type="Proteomes" id="UP000264753"/>
    </source>
</evidence>
<dbReference type="EMBL" id="DOOG01000177">
    <property type="protein sequence ID" value="HBV00612.1"/>
    <property type="molecule type" value="Genomic_DNA"/>
</dbReference>
<keyword evidence="1" id="KW-0808">Transferase</keyword>
<sequence length="65" mass="7072">MGGDHAPEMVVAGADIALKRLPHLKFLMFGDEARLTPLLAKYPALKAVSEVRHASQEVTMDDKPS</sequence>
<name>A0A358HZL8_9PROT</name>
<feature type="non-terminal residue" evidence="1">
    <location>
        <position position="65"/>
    </location>
</feature>
<proteinExistence type="predicted"/>
<dbReference type="InterPro" id="IPR003664">
    <property type="entry name" value="FA_synthesis"/>
</dbReference>
<dbReference type="GO" id="GO:0016747">
    <property type="term" value="F:acyltransferase activity, transferring groups other than amino-acyl groups"/>
    <property type="evidence" value="ECO:0007669"/>
    <property type="project" value="InterPro"/>
</dbReference>
<keyword evidence="1" id="KW-0012">Acyltransferase</keyword>
<organism evidence="1 4">
    <name type="scientific">Thalassospira lucentensis</name>
    <dbReference type="NCBI Taxonomy" id="168935"/>
    <lineage>
        <taxon>Bacteria</taxon>
        <taxon>Pseudomonadati</taxon>
        <taxon>Pseudomonadota</taxon>
        <taxon>Alphaproteobacteria</taxon>
        <taxon>Rhodospirillales</taxon>
        <taxon>Thalassospiraceae</taxon>
        <taxon>Thalassospira</taxon>
    </lineage>
</organism>
<evidence type="ECO:0000313" key="1">
    <source>
        <dbReference type="EMBL" id="HBV00612.1"/>
    </source>
</evidence>
<dbReference type="Proteomes" id="UP000264179">
    <property type="component" value="Unassembled WGS sequence"/>
</dbReference>
<accession>A0A358HZL8</accession>
<evidence type="ECO:0000313" key="2">
    <source>
        <dbReference type="EMBL" id="HCW69306.1"/>
    </source>
</evidence>